<keyword evidence="12" id="KW-1185">Reference proteome</keyword>
<dbReference type="GO" id="GO:0022857">
    <property type="term" value="F:transmembrane transporter activity"/>
    <property type="evidence" value="ECO:0007669"/>
    <property type="project" value="TreeGrafter"/>
</dbReference>
<reference evidence="11 12" key="1">
    <citation type="submission" date="2016-11" db="EMBL/GenBank/DDBJ databases">
        <authorList>
            <person name="Jaros S."/>
            <person name="Januszkiewicz K."/>
            <person name="Wedrychowicz H."/>
        </authorList>
    </citation>
    <scope>NUCLEOTIDE SEQUENCE [LARGE SCALE GENOMIC DNA]</scope>
    <source>
        <strain evidence="11 12">DSM 14828</strain>
    </source>
</reference>
<dbReference type="PANTHER" id="PTHR24220:SF470">
    <property type="entry name" value="CELL DIVISION ATP-BINDING PROTEIN FTSE"/>
    <property type="match status" value="1"/>
</dbReference>
<dbReference type="Gene3D" id="3.40.50.300">
    <property type="entry name" value="P-loop containing nucleotide triphosphate hydrolases"/>
    <property type="match status" value="1"/>
</dbReference>
<dbReference type="OrthoDB" id="9802264at2"/>
<keyword evidence="3 9" id="KW-1003">Cell membrane</keyword>
<dbReference type="InterPro" id="IPR003439">
    <property type="entry name" value="ABC_transporter-like_ATP-bd"/>
</dbReference>
<dbReference type="AlphaFoldDB" id="A0A1M4X1C5"/>
<evidence type="ECO:0000256" key="5">
    <source>
        <dbReference type="ARBA" id="ARBA00022741"/>
    </source>
</evidence>
<dbReference type="InterPro" id="IPR017871">
    <property type="entry name" value="ABC_transporter-like_CS"/>
</dbReference>
<comment type="similarity">
    <text evidence="1 9">Belongs to the ABC transporter superfamily.</text>
</comment>
<evidence type="ECO:0000256" key="4">
    <source>
        <dbReference type="ARBA" id="ARBA00022618"/>
    </source>
</evidence>
<dbReference type="FunFam" id="3.40.50.300:FF:000056">
    <property type="entry name" value="Cell division ATP-binding protein FtsE"/>
    <property type="match status" value="1"/>
</dbReference>
<evidence type="ECO:0000256" key="8">
    <source>
        <dbReference type="ARBA" id="ARBA00023306"/>
    </source>
</evidence>
<dbReference type="STRING" id="1120975.SAMN02746064_01389"/>
<dbReference type="InterPro" id="IPR027417">
    <property type="entry name" value="P-loop_NTPase"/>
</dbReference>
<evidence type="ECO:0000259" key="10">
    <source>
        <dbReference type="PROSITE" id="PS50893"/>
    </source>
</evidence>
<gene>
    <name evidence="9" type="primary">ftsE</name>
    <name evidence="11" type="ORF">SAMN02746064_01389</name>
</gene>
<comment type="subcellular location">
    <subcellularLocation>
        <location evidence="9">Cell membrane</location>
        <topology evidence="9">Peripheral membrane protein</topology>
        <orientation evidence="9">Cytoplasmic side</orientation>
    </subcellularLocation>
</comment>
<comment type="subunit">
    <text evidence="9">Homodimer. Forms a membrane-associated complex with FtsX.</text>
</comment>
<dbReference type="GO" id="GO:0005886">
    <property type="term" value="C:plasma membrane"/>
    <property type="evidence" value="ECO:0007669"/>
    <property type="project" value="UniProtKB-SubCell"/>
</dbReference>
<dbReference type="InterPro" id="IPR015854">
    <property type="entry name" value="ABC_transpr_LolD-like"/>
</dbReference>
<name>A0A1M4X1C5_9FIRM</name>
<dbReference type="Proteomes" id="UP000184251">
    <property type="component" value="Unassembled WGS sequence"/>
</dbReference>
<dbReference type="EMBL" id="FQTU01000008">
    <property type="protein sequence ID" value="SHE87298.1"/>
    <property type="molecule type" value="Genomic_DNA"/>
</dbReference>
<dbReference type="InterPro" id="IPR003593">
    <property type="entry name" value="AAA+_ATPase"/>
</dbReference>
<evidence type="ECO:0000256" key="9">
    <source>
        <dbReference type="RuleBase" id="RU365094"/>
    </source>
</evidence>
<evidence type="ECO:0000256" key="1">
    <source>
        <dbReference type="ARBA" id="ARBA00005417"/>
    </source>
</evidence>
<dbReference type="PROSITE" id="PS50893">
    <property type="entry name" value="ABC_TRANSPORTER_2"/>
    <property type="match status" value="1"/>
</dbReference>
<comment type="function">
    <text evidence="9">Part of the ABC transporter FtsEX involved in cellular division.</text>
</comment>
<keyword evidence="7 9" id="KW-0472">Membrane</keyword>
<dbReference type="GO" id="GO:0051301">
    <property type="term" value="P:cell division"/>
    <property type="evidence" value="ECO:0007669"/>
    <property type="project" value="UniProtKB-UniRule"/>
</dbReference>
<dbReference type="PROSITE" id="PS00211">
    <property type="entry name" value="ABC_TRANSPORTER_1"/>
    <property type="match status" value="1"/>
</dbReference>
<dbReference type="GO" id="GO:0005524">
    <property type="term" value="F:ATP binding"/>
    <property type="evidence" value="ECO:0007669"/>
    <property type="project" value="UniProtKB-UniRule"/>
</dbReference>
<organism evidence="11 12">
    <name type="scientific">Alkalibacter saccharofermentans DSM 14828</name>
    <dbReference type="NCBI Taxonomy" id="1120975"/>
    <lineage>
        <taxon>Bacteria</taxon>
        <taxon>Bacillati</taxon>
        <taxon>Bacillota</taxon>
        <taxon>Clostridia</taxon>
        <taxon>Eubacteriales</taxon>
        <taxon>Eubacteriaceae</taxon>
        <taxon>Alkalibacter</taxon>
    </lineage>
</organism>
<evidence type="ECO:0000256" key="7">
    <source>
        <dbReference type="ARBA" id="ARBA00023136"/>
    </source>
</evidence>
<evidence type="ECO:0000313" key="12">
    <source>
        <dbReference type="Proteomes" id="UP000184251"/>
    </source>
</evidence>
<dbReference type="NCBIfam" id="TIGR02673">
    <property type="entry name" value="FtsE"/>
    <property type="match status" value="1"/>
</dbReference>
<keyword evidence="6 9" id="KW-0067">ATP-binding</keyword>
<evidence type="ECO:0000256" key="2">
    <source>
        <dbReference type="ARBA" id="ARBA00020019"/>
    </source>
</evidence>
<keyword evidence="5 9" id="KW-0547">Nucleotide-binding</keyword>
<sequence length="231" mass="26160">MITFENVNKTYDKTKHLALSDVNLNICKGDFVFVVGKSGAGKTTLIKMMLKELDPSEGKIFVDGEDITGIKRRKIPFYRRKVGVVFQDYRLLSDKTVYENVAYAMEIIEKKHKDIKEKVPEALKMVGLSHREKYYPDQLSGGEQQRVSIARAIINDPKIIICDEPTGNLDPKTSVGIMKLLKDINDRGTTIIMATHDREIVNRMQSRVITLHGGKVIGDKKGGYDYEDSHI</sequence>
<dbReference type="SMART" id="SM00382">
    <property type="entry name" value="AAA"/>
    <property type="match status" value="1"/>
</dbReference>
<protein>
    <recommendedName>
        <fullName evidence="2 9">Cell division ATP-binding protein FtsE</fullName>
    </recommendedName>
</protein>
<dbReference type="PANTHER" id="PTHR24220">
    <property type="entry name" value="IMPORT ATP-BINDING PROTEIN"/>
    <property type="match status" value="1"/>
</dbReference>
<evidence type="ECO:0000313" key="11">
    <source>
        <dbReference type="EMBL" id="SHE87298.1"/>
    </source>
</evidence>
<keyword evidence="4 9" id="KW-0132">Cell division</keyword>
<feature type="domain" description="ABC transporter" evidence="10">
    <location>
        <begin position="2"/>
        <end position="231"/>
    </location>
</feature>
<proteinExistence type="inferred from homology"/>
<accession>A0A1M4X1C5</accession>
<keyword evidence="8 9" id="KW-0131">Cell cycle</keyword>
<evidence type="ECO:0000256" key="3">
    <source>
        <dbReference type="ARBA" id="ARBA00022475"/>
    </source>
</evidence>
<dbReference type="RefSeq" id="WP_073270479.1">
    <property type="nucleotide sequence ID" value="NZ_FQTU01000008.1"/>
</dbReference>
<dbReference type="Pfam" id="PF00005">
    <property type="entry name" value="ABC_tran"/>
    <property type="match status" value="1"/>
</dbReference>
<dbReference type="SUPFAM" id="SSF52540">
    <property type="entry name" value="P-loop containing nucleoside triphosphate hydrolases"/>
    <property type="match status" value="1"/>
</dbReference>
<dbReference type="GO" id="GO:0016887">
    <property type="term" value="F:ATP hydrolysis activity"/>
    <property type="evidence" value="ECO:0007669"/>
    <property type="project" value="InterPro"/>
</dbReference>
<dbReference type="InterPro" id="IPR005286">
    <property type="entry name" value="Cell_div_FtsE"/>
</dbReference>
<evidence type="ECO:0000256" key="6">
    <source>
        <dbReference type="ARBA" id="ARBA00022840"/>
    </source>
</evidence>